<name>A0A937XJ95_UNCW3</name>
<organism evidence="2 3">
    <name type="scientific">candidate division WOR-3 bacterium</name>
    <dbReference type="NCBI Taxonomy" id="2052148"/>
    <lineage>
        <taxon>Bacteria</taxon>
        <taxon>Bacteria division WOR-3</taxon>
    </lineage>
</organism>
<reference evidence="2" key="1">
    <citation type="submission" date="2019-03" db="EMBL/GenBank/DDBJ databases">
        <title>Lake Tanganyika Metagenome-Assembled Genomes (MAGs).</title>
        <authorList>
            <person name="Tran P."/>
        </authorList>
    </citation>
    <scope>NUCLEOTIDE SEQUENCE</scope>
    <source>
        <strain evidence="2">K_DeepCast_150m_m2_040</strain>
    </source>
</reference>
<feature type="region of interest" description="Disordered" evidence="1">
    <location>
        <begin position="37"/>
        <end position="60"/>
    </location>
</feature>
<dbReference type="EMBL" id="VGIR01000061">
    <property type="protein sequence ID" value="MBM3332110.1"/>
    <property type="molecule type" value="Genomic_DNA"/>
</dbReference>
<protein>
    <submittedName>
        <fullName evidence="2">Uncharacterized protein</fullName>
    </submittedName>
</protein>
<accession>A0A937XJ95</accession>
<evidence type="ECO:0000256" key="1">
    <source>
        <dbReference type="SAM" id="MobiDB-lite"/>
    </source>
</evidence>
<evidence type="ECO:0000313" key="3">
    <source>
        <dbReference type="Proteomes" id="UP000779900"/>
    </source>
</evidence>
<comment type="caution">
    <text evidence="2">The sequence shown here is derived from an EMBL/GenBank/DDBJ whole genome shotgun (WGS) entry which is preliminary data.</text>
</comment>
<sequence>MRETHWQRLLKSAAIDTGLGGRSSPTMFGGHFVRLDAPAAGRVPRHPNHKSERQSDKPKL</sequence>
<feature type="compositionally biased region" description="Basic and acidic residues" evidence="1">
    <location>
        <begin position="49"/>
        <end position="60"/>
    </location>
</feature>
<evidence type="ECO:0000313" key="2">
    <source>
        <dbReference type="EMBL" id="MBM3332110.1"/>
    </source>
</evidence>
<proteinExistence type="predicted"/>
<dbReference type="AlphaFoldDB" id="A0A937XJ95"/>
<gene>
    <name evidence="2" type="ORF">FJY68_09745</name>
</gene>
<dbReference type="Proteomes" id="UP000779900">
    <property type="component" value="Unassembled WGS sequence"/>
</dbReference>